<evidence type="ECO:0000313" key="3">
    <source>
        <dbReference type="Proteomes" id="UP000722485"/>
    </source>
</evidence>
<evidence type="ECO:0000256" key="1">
    <source>
        <dbReference type="SAM" id="MobiDB-lite"/>
    </source>
</evidence>
<gene>
    <name evidence="2" type="ORF">G7Z17_g6661</name>
</gene>
<keyword evidence="3" id="KW-1185">Reference proteome</keyword>
<comment type="caution">
    <text evidence="2">The sequence shown here is derived from an EMBL/GenBank/DDBJ whole genome shotgun (WGS) entry which is preliminary data.</text>
</comment>
<protein>
    <submittedName>
        <fullName evidence="2">Uncharacterized protein</fullName>
    </submittedName>
</protein>
<dbReference type="AlphaFoldDB" id="A0A9P5H6Y3"/>
<sequence length="81" mass="9003">MASPAPYNHDNQPAHPTTTTTCAAHPAMTARQTHPRWPAKHAFIMARAAHPTKTARQGHPAHPNTTMDRLTHPRTAMEWPL</sequence>
<dbReference type="Proteomes" id="UP000722485">
    <property type="component" value="Unassembled WGS sequence"/>
</dbReference>
<feature type="region of interest" description="Disordered" evidence="1">
    <location>
        <begin position="50"/>
        <end position="81"/>
    </location>
</feature>
<organism evidence="2 3">
    <name type="scientific">Cylindrodendrum hubeiense</name>
    <dbReference type="NCBI Taxonomy" id="595255"/>
    <lineage>
        <taxon>Eukaryota</taxon>
        <taxon>Fungi</taxon>
        <taxon>Dikarya</taxon>
        <taxon>Ascomycota</taxon>
        <taxon>Pezizomycotina</taxon>
        <taxon>Sordariomycetes</taxon>
        <taxon>Hypocreomycetidae</taxon>
        <taxon>Hypocreales</taxon>
        <taxon>Nectriaceae</taxon>
        <taxon>Cylindrodendrum</taxon>
    </lineage>
</organism>
<proteinExistence type="predicted"/>
<dbReference type="EMBL" id="JAANBB010000132">
    <property type="protein sequence ID" value="KAF7549063.1"/>
    <property type="molecule type" value="Genomic_DNA"/>
</dbReference>
<feature type="region of interest" description="Disordered" evidence="1">
    <location>
        <begin position="1"/>
        <end position="20"/>
    </location>
</feature>
<reference evidence="2" key="1">
    <citation type="submission" date="2020-03" db="EMBL/GenBank/DDBJ databases">
        <title>Draft Genome Sequence of Cylindrodendrum hubeiense.</title>
        <authorList>
            <person name="Buettner E."/>
            <person name="Kellner H."/>
        </authorList>
    </citation>
    <scope>NUCLEOTIDE SEQUENCE</scope>
    <source>
        <strain evidence="2">IHI 201604</strain>
    </source>
</reference>
<evidence type="ECO:0000313" key="2">
    <source>
        <dbReference type="EMBL" id="KAF7549063.1"/>
    </source>
</evidence>
<name>A0A9P5H6Y3_9HYPO</name>
<accession>A0A9P5H6Y3</accession>